<reference evidence="3 4" key="1">
    <citation type="submission" date="2018-05" db="EMBL/GenBank/DDBJ databases">
        <title>Genomic Encyclopedia of Type Strains, Phase IV (KMG-IV): sequencing the most valuable type-strain genomes for metagenomic binning, comparative biology and taxonomic classification.</title>
        <authorList>
            <person name="Goeker M."/>
        </authorList>
    </citation>
    <scope>NUCLEOTIDE SEQUENCE [LARGE SCALE GENOMIC DNA]</scope>
    <source>
        <strain evidence="3 4">DSM 100333</strain>
    </source>
</reference>
<evidence type="ECO:0000256" key="1">
    <source>
        <dbReference type="SAM" id="MobiDB-lite"/>
    </source>
</evidence>
<dbReference type="RefSeq" id="WP_116617406.1">
    <property type="nucleotide sequence ID" value="NZ_CAMQYP010000048.1"/>
</dbReference>
<dbReference type="GO" id="GO:0016020">
    <property type="term" value="C:membrane"/>
    <property type="evidence" value="ECO:0007669"/>
    <property type="project" value="InterPro"/>
</dbReference>
<feature type="domain" description="Peptidase C39" evidence="2">
    <location>
        <begin position="19"/>
        <end position="143"/>
    </location>
</feature>
<dbReference type="GO" id="GO:0006508">
    <property type="term" value="P:proteolysis"/>
    <property type="evidence" value="ECO:0007669"/>
    <property type="project" value="InterPro"/>
</dbReference>
<evidence type="ECO:0000259" key="2">
    <source>
        <dbReference type="PROSITE" id="PS50990"/>
    </source>
</evidence>
<dbReference type="OrthoDB" id="9760358at2"/>
<comment type="caution">
    <text evidence="3">The sequence shown here is derived from an EMBL/GenBank/DDBJ whole genome shotgun (WGS) entry which is preliminary data.</text>
</comment>
<dbReference type="Gene3D" id="3.90.70.10">
    <property type="entry name" value="Cysteine proteinases"/>
    <property type="match status" value="1"/>
</dbReference>
<sequence length="177" mass="20881">MRANVFDTFFHKRIYSFRQYDSMDCSPTCLKIIAKYYNKDIEIETIRKWSGIARDGVSLYGLDAAAKRLEFETNPVLISAHDLVHYFEAPCIIHWNQKHFMVCYKISSNHFSPVFHIIDPAQGRCKFSMNEFRRFFENREGKGVVLFLTPSESFKQESTQKNKPVWSSSRKFQNEVQ</sequence>
<accession>A0A2U0TX46</accession>
<dbReference type="PROSITE" id="PS50990">
    <property type="entry name" value="PEPTIDASE_C39"/>
    <property type="match status" value="1"/>
</dbReference>
<keyword evidence="4" id="KW-1185">Reference proteome</keyword>
<dbReference type="AlphaFoldDB" id="A0A2U0TX46"/>
<evidence type="ECO:0000313" key="3">
    <source>
        <dbReference type="EMBL" id="PVX48172.1"/>
    </source>
</evidence>
<proteinExistence type="predicted"/>
<dbReference type="Pfam" id="PF03412">
    <property type="entry name" value="Peptidase_C39"/>
    <property type="match status" value="1"/>
</dbReference>
<organism evidence="3 4">
    <name type="scientific">Hallella colorans</name>
    <dbReference type="NCBI Taxonomy" id="1703337"/>
    <lineage>
        <taxon>Bacteria</taxon>
        <taxon>Pseudomonadati</taxon>
        <taxon>Bacteroidota</taxon>
        <taxon>Bacteroidia</taxon>
        <taxon>Bacteroidales</taxon>
        <taxon>Prevotellaceae</taxon>
        <taxon>Hallella</taxon>
    </lineage>
</organism>
<name>A0A2U0TX46_9BACT</name>
<feature type="region of interest" description="Disordered" evidence="1">
    <location>
        <begin position="154"/>
        <end position="177"/>
    </location>
</feature>
<dbReference type="EMBL" id="QENY01000028">
    <property type="protein sequence ID" value="PVX48172.1"/>
    <property type="molecule type" value="Genomic_DNA"/>
</dbReference>
<dbReference type="InterPro" id="IPR005074">
    <property type="entry name" value="Peptidase_C39"/>
</dbReference>
<feature type="compositionally biased region" description="Polar residues" evidence="1">
    <location>
        <begin position="161"/>
        <end position="177"/>
    </location>
</feature>
<dbReference type="GO" id="GO:0005524">
    <property type="term" value="F:ATP binding"/>
    <property type="evidence" value="ECO:0007669"/>
    <property type="project" value="InterPro"/>
</dbReference>
<gene>
    <name evidence="3" type="ORF">C7379_12814</name>
</gene>
<dbReference type="Proteomes" id="UP000245870">
    <property type="component" value="Unassembled WGS sequence"/>
</dbReference>
<dbReference type="GO" id="GO:0008233">
    <property type="term" value="F:peptidase activity"/>
    <property type="evidence" value="ECO:0007669"/>
    <property type="project" value="InterPro"/>
</dbReference>
<evidence type="ECO:0000313" key="4">
    <source>
        <dbReference type="Proteomes" id="UP000245870"/>
    </source>
</evidence>
<protein>
    <submittedName>
        <fullName evidence="3">Peptidase C39-like protein</fullName>
    </submittedName>
</protein>